<dbReference type="FunFam" id="2.20.70.10:FF:000024">
    <property type="entry name" value="Rho GTPase activating protein 12"/>
    <property type="match status" value="1"/>
</dbReference>
<feature type="domain" description="PH" evidence="11">
    <location>
        <begin position="413"/>
        <end position="525"/>
    </location>
</feature>
<dbReference type="CDD" id="cd13233">
    <property type="entry name" value="PH_ARHGAP9-like"/>
    <property type="match status" value="1"/>
</dbReference>
<evidence type="ECO:0000313" key="14">
    <source>
        <dbReference type="Ensembl" id="ENSCJAP00000024864.3"/>
    </source>
</evidence>
<dbReference type="Gene3D" id="2.20.70.10">
    <property type="match status" value="1"/>
</dbReference>
<comment type="function">
    <text evidence="5">GTPase activator for the Rho-type GTPases by converting them to an inactive GDP-bound state.</text>
</comment>
<dbReference type="InterPro" id="IPR001849">
    <property type="entry name" value="PH_domain"/>
</dbReference>
<dbReference type="CDD" id="cd00201">
    <property type="entry name" value="WW"/>
    <property type="match status" value="1"/>
</dbReference>
<dbReference type="PANTHER" id="PTHR23176">
    <property type="entry name" value="RHO/RAC/CDC GTPASE-ACTIVATING PROTEIN"/>
    <property type="match status" value="1"/>
</dbReference>
<gene>
    <name evidence="14" type="primary">ARHGAP12</name>
</gene>
<dbReference type="InterPro" id="IPR035491">
    <property type="entry name" value="ARHGAP12_SH3"/>
</dbReference>
<evidence type="ECO:0000256" key="7">
    <source>
        <dbReference type="ARBA" id="ARBA00083383"/>
    </source>
</evidence>
<dbReference type="CDD" id="cd12070">
    <property type="entry name" value="SH3_ARHGAP12"/>
    <property type="match status" value="1"/>
</dbReference>
<dbReference type="Bgee" id="ENSCJAG00000013435">
    <property type="expression patterns" value="Expressed in cerebellum and 6 other cell types or tissues"/>
</dbReference>
<feature type="domain" description="Rho-GAP" evidence="13">
    <location>
        <begin position="606"/>
        <end position="794"/>
    </location>
</feature>
<dbReference type="SMART" id="SM00324">
    <property type="entry name" value="RhoGAP"/>
    <property type="match status" value="1"/>
</dbReference>
<dbReference type="PROSITE" id="PS50002">
    <property type="entry name" value="SH3"/>
    <property type="match status" value="1"/>
</dbReference>
<dbReference type="GO" id="GO:0007165">
    <property type="term" value="P:signal transduction"/>
    <property type="evidence" value="ECO:0007669"/>
    <property type="project" value="InterPro"/>
</dbReference>
<dbReference type="AlphaFoldDB" id="F6TJI7"/>
<evidence type="ECO:0000259" key="10">
    <source>
        <dbReference type="PROSITE" id="PS50002"/>
    </source>
</evidence>
<evidence type="ECO:0000256" key="9">
    <source>
        <dbReference type="SAM" id="MobiDB-lite"/>
    </source>
</evidence>
<dbReference type="InterPro" id="IPR036028">
    <property type="entry name" value="SH3-like_dom_sf"/>
</dbReference>
<dbReference type="SMART" id="SM00233">
    <property type="entry name" value="PH"/>
    <property type="match status" value="1"/>
</dbReference>
<dbReference type="HOGENOM" id="CLU_015883_1_1_1"/>
<dbReference type="InterPro" id="IPR000198">
    <property type="entry name" value="RhoGAP_dom"/>
</dbReference>
<evidence type="ECO:0000256" key="1">
    <source>
        <dbReference type="ARBA" id="ARBA00022443"/>
    </source>
</evidence>
<dbReference type="SMART" id="SM00326">
    <property type="entry name" value="SH3"/>
    <property type="match status" value="1"/>
</dbReference>
<dbReference type="SUPFAM" id="SSF51045">
    <property type="entry name" value="WW domain"/>
    <property type="match status" value="2"/>
</dbReference>
<reference evidence="14" key="3">
    <citation type="submission" date="2025-09" db="UniProtKB">
        <authorList>
            <consortium name="Ensembl"/>
        </authorList>
    </citation>
    <scope>IDENTIFICATION</scope>
</reference>
<keyword evidence="2" id="KW-0343">GTPase activation</keyword>
<dbReference type="Pfam" id="PF00620">
    <property type="entry name" value="RhoGAP"/>
    <property type="match status" value="1"/>
</dbReference>
<keyword evidence="15" id="KW-1185">Reference proteome</keyword>
<feature type="domain" description="WW" evidence="12">
    <location>
        <begin position="262"/>
        <end position="295"/>
    </location>
</feature>
<feature type="compositionally biased region" description="Polar residues" evidence="9">
    <location>
        <begin position="221"/>
        <end position="231"/>
    </location>
</feature>
<dbReference type="InterPro" id="IPR008936">
    <property type="entry name" value="Rho_GTPase_activation_prot"/>
</dbReference>
<dbReference type="SUPFAM" id="SSF50044">
    <property type="entry name" value="SH3-domain"/>
    <property type="match status" value="1"/>
</dbReference>
<feature type="domain" description="SH3" evidence="10">
    <location>
        <begin position="12"/>
        <end position="74"/>
    </location>
</feature>
<dbReference type="Pfam" id="PF00397">
    <property type="entry name" value="WW"/>
    <property type="match status" value="1"/>
</dbReference>
<dbReference type="Pfam" id="PF00018">
    <property type="entry name" value="SH3_1"/>
    <property type="match status" value="1"/>
</dbReference>
<dbReference type="FunFam" id="1.10.555.10:FF:000003">
    <property type="entry name" value="Putative rho GTPase-activating protein 12"/>
    <property type="match status" value="1"/>
</dbReference>
<dbReference type="InterPro" id="IPR001202">
    <property type="entry name" value="WW_dom"/>
</dbReference>
<dbReference type="InterPro" id="IPR011993">
    <property type="entry name" value="PH-like_dom_sf"/>
</dbReference>
<dbReference type="SUPFAM" id="SSF50729">
    <property type="entry name" value="PH domain-like"/>
    <property type="match status" value="1"/>
</dbReference>
<keyword evidence="4" id="KW-0677">Repeat</keyword>
<dbReference type="PROSITE" id="PS50020">
    <property type="entry name" value="WW_DOMAIN_2"/>
    <property type="match status" value="2"/>
</dbReference>
<dbReference type="PANTHER" id="PTHR23176:SF107">
    <property type="entry name" value="RHO GTPASE-ACTIVATING PROTEIN 12"/>
    <property type="match status" value="1"/>
</dbReference>
<dbReference type="Pfam" id="PF16618">
    <property type="entry name" value="SH3-WW_linker"/>
    <property type="match status" value="1"/>
</dbReference>
<dbReference type="PROSITE" id="PS50003">
    <property type="entry name" value="PH_DOMAIN"/>
    <property type="match status" value="1"/>
</dbReference>
<evidence type="ECO:0000256" key="6">
    <source>
        <dbReference type="ARBA" id="ARBA00070232"/>
    </source>
</evidence>
<evidence type="ECO:0000256" key="4">
    <source>
        <dbReference type="ARBA" id="ARBA00022737"/>
    </source>
</evidence>
<evidence type="ECO:0000259" key="13">
    <source>
        <dbReference type="PROSITE" id="PS50238"/>
    </source>
</evidence>
<sequence>VKMADRSGKIIPGQVYIEVEYDYEYEAKDRKIVIKQGERYILVKKTNDDWWQVKPDENSKAFYVPAQYVKEVTRKALMPPVKQVAGLPNNSTKIMQSLHLQRSTENVNKLPELSSFGKPSSSVQGTGLIRDANQNFGPSYNPGQTLNLSLDLTHNNGKFNNDSHSPKVSSQNRTRLFPGPEFLDIEKTSFSQEQSCDSAGEGSERIHQDSESGDELSSSSTEQIRATTPPNQGRPDSPVYANLQELKISQSALPPLPGSPAIQINGEWETHKDSSGRCYYYNRGTQERTWKPPRWTRDASISKGDFQSPGDQEWLKHVDDQGRQYYYSADGSRSEWELPKYNASSQQQREIIKSRSLDRRLQEPIVLTKWRHSTIVLDTNDKESPTASKPCLPENESSPSSPKHQDTASSPKDQEKYGLLNVTKIAENGKKVRKNWLSSWAVLQGSSLLFTKTQGSSTSWFGSNQSKPEFTVDLKGATIEMASKDKSSKKNVFELKTRQGTELLIQSDNDTVINDWFKVLSSTINNQAVETDEGIEEEIPDSPGIEKHDKEKEQKDPKKLRSLKVSTIDSSEQKKTKKNLKKFLTRRPTLQAVREKGYIKDQVFGSNLANLCQRENGTVPKFVKLCIEHVEEHGLDVDGIYRVSGNLAVIQKLRFAVNHDEKLDLNDSKWEDIHVITGALKMFFRELPEPLFTFNHFNDFVNAIKQEPRQRVTAVKDLIRQLPKPNQDTMQILFRHLRRVIENGEKNRMTYQSIAIVFGPTLLKPEKETGNIAVHTVYQNQIVELILLELSSIFGR</sequence>
<dbReference type="Proteomes" id="UP000008225">
    <property type="component" value="Chromosome 7"/>
</dbReference>
<feature type="compositionally biased region" description="Polar residues" evidence="9">
    <location>
        <begin position="151"/>
        <end position="174"/>
    </location>
</feature>
<dbReference type="CDD" id="cd04403">
    <property type="entry name" value="RhoGAP_ARHGAP27_15_12_9"/>
    <property type="match status" value="1"/>
</dbReference>
<feature type="region of interest" description="Disordered" evidence="9">
    <location>
        <begin position="151"/>
        <end position="176"/>
    </location>
</feature>
<dbReference type="FunFam" id="2.30.29.30:FF:000100">
    <property type="entry name" value="Rho GTPase activating protein 12"/>
    <property type="match status" value="1"/>
</dbReference>
<feature type="domain" description="WW" evidence="12">
    <location>
        <begin position="308"/>
        <end position="341"/>
    </location>
</feature>
<dbReference type="GeneTree" id="ENSGT00950000182860"/>
<dbReference type="Gene3D" id="1.10.555.10">
    <property type="entry name" value="Rho GTPase activation protein"/>
    <property type="match status" value="1"/>
</dbReference>
<reference evidence="14" key="2">
    <citation type="submission" date="2025-08" db="UniProtKB">
        <authorList>
            <consortium name="Ensembl"/>
        </authorList>
    </citation>
    <scope>IDENTIFICATION</scope>
</reference>
<protein>
    <recommendedName>
        <fullName evidence="6">Rho GTPase-activating protein 12</fullName>
    </recommendedName>
    <alternativeName>
        <fullName evidence="7">Rho-type GTPase-activating protein 12</fullName>
    </alternativeName>
</protein>
<feature type="region of interest" description="Disordered" evidence="9">
    <location>
        <begin position="531"/>
        <end position="559"/>
    </location>
</feature>
<dbReference type="PROSITE" id="PS50238">
    <property type="entry name" value="RHOGAP"/>
    <property type="match status" value="1"/>
</dbReference>
<dbReference type="GO" id="GO:0005096">
    <property type="term" value="F:GTPase activator activity"/>
    <property type="evidence" value="ECO:0007669"/>
    <property type="project" value="UniProtKB-KW"/>
</dbReference>
<feature type="region of interest" description="Disordered" evidence="9">
    <location>
        <begin position="189"/>
        <end position="238"/>
    </location>
</feature>
<dbReference type="InterPro" id="IPR001452">
    <property type="entry name" value="SH3_domain"/>
</dbReference>
<keyword evidence="3" id="KW-0597">Phosphoprotein</keyword>
<evidence type="ECO:0000256" key="3">
    <source>
        <dbReference type="ARBA" id="ARBA00022553"/>
    </source>
</evidence>
<name>F6TJI7_CALJA</name>
<dbReference type="Pfam" id="PF00169">
    <property type="entry name" value="PH"/>
    <property type="match status" value="1"/>
</dbReference>
<keyword evidence="1 8" id="KW-0728">SH3 domain</keyword>
<dbReference type="SMART" id="SM00456">
    <property type="entry name" value="WW"/>
    <property type="match status" value="2"/>
</dbReference>
<evidence type="ECO:0000256" key="5">
    <source>
        <dbReference type="ARBA" id="ARBA00055252"/>
    </source>
</evidence>
<dbReference type="FunFam" id="2.30.30.40:FF:000056">
    <property type="entry name" value="rho GTPase-activating protein 12 isoform X1"/>
    <property type="match status" value="1"/>
</dbReference>
<reference evidence="14" key="1">
    <citation type="submission" date="2009-03" db="EMBL/GenBank/DDBJ databases">
        <authorList>
            <person name="Warren W."/>
            <person name="Ye L."/>
            <person name="Minx P."/>
            <person name="Worley K."/>
            <person name="Gibbs R."/>
            <person name="Wilson R.K."/>
        </authorList>
    </citation>
    <scope>NUCLEOTIDE SEQUENCE [LARGE SCALE GENOMIC DNA]</scope>
</reference>
<dbReference type="Gene3D" id="2.30.30.40">
    <property type="entry name" value="SH3 Domains"/>
    <property type="match status" value="1"/>
</dbReference>
<feature type="region of interest" description="Disordered" evidence="9">
    <location>
        <begin position="378"/>
        <end position="416"/>
    </location>
</feature>
<accession>F6TJI7</accession>
<dbReference type="InterPro" id="IPR050729">
    <property type="entry name" value="Rho-GAP"/>
</dbReference>
<evidence type="ECO:0000256" key="2">
    <source>
        <dbReference type="ARBA" id="ARBA00022468"/>
    </source>
</evidence>
<evidence type="ECO:0000259" key="11">
    <source>
        <dbReference type="PROSITE" id="PS50003"/>
    </source>
</evidence>
<feature type="compositionally biased region" description="Basic and acidic residues" evidence="9">
    <location>
        <begin position="544"/>
        <end position="559"/>
    </location>
</feature>
<dbReference type="GO" id="GO:0005737">
    <property type="term" value="C:cytoplasm"/>
    <property type="evidence" value="ECO:0007669"/>
    <property type="project" value="TreeGrafter"/>
</dbReference>
<dbReference type="InterPro" id="IPR036020">
    <property type="entry name" value="WW_dom_sf"/>
</dbReference>
<feature type="compositionally biased region" description="Polar residues" evidence="9">
    <location>
        <begin position="395"/>
        <end position="411"/>
    </location>
</feature>
<organism evidence="14 15">
    <name type="scientific">Callithrix jacchus</name>
    <name type="common">White-tufted-ear marmoset</name>
    <name type="synonym">Simia Jacchus</name>
    <dbReference type="NCBI Taxonomy" id="9483"/>
    <lineage>
        <taxon>Eukaryota</taxon>
        <taxon>Metazoa</taxon>
        <taxon>Chordata</taxon>
        <taxon>Craniata</taxon>
        <taxon>Vertebrata</taxon>
        <taxon>Euteleostomi</taxon>
        <taxon>Mammalia</taxon>
        <taxon>Eutheria</taxon>
        <taxon>Euarchontoglires</taxon>
        <taxon>Primates</taxon>
        <taxon>Haplorrhini</taxon>
        <taxon>Platyrrhini</taxon>
        <taxon>Cebidae</taxon>
        <taxon>Callitrichinae</taxon>
        <taxon>Callithrix</taxon>
        <taxon>Callithrix</taxon>
    </lineage>
</organism>
<dbReference type="Gene3D" id="2.30.29.30">
    <property type="entry name" value="Pleckstrin-homology domain (PH domain)/Phosphotyrosine-binding domain (PTB)"/>
    <property type="match status" value="1"/>
</dbReference>
<dbReference type="SUPFAM" id="SSF48350">
    <property type="entry name" value="GTPase activation domain, GAP"/>
    <property type="match status" value="1"/>
</dbReference>
<evidence type="ECO:0000256" key="8">
    <source>
        <dbReference type="PROSITE-ProRule" id="PRU00192"/>
    </source>
</evidence>
<dbReference type="Ensembl" id="ENSCJAT00000026288.4">
    <property type="protein sequence ID" value="ENSCJAP00000024864.3"/>
    <property type="gene ID" value="ENSCJAG00000013435.5"/>
</dbReference>
<feature type="compositionally biased region" description="Acidic residues" evidence="9">
    <location>
        <begin position="531"/>
        <end position="540"/>
    </location>
</feature>
<proteinExistence type="predicted"/>
<evidence type="ECO:0000259" key="12">
    <source>
        <dbReference type="PROSITE" id="PS50020"/>
    </source>
</evidence>
<evidence type="ECO:0000313" key="15">
    <source>
        <dbReference type="Proteomes" id="UP000008225"/>
    </source>
</evidence>